<feature type="domain" description="Pyrrolo-quinoline quinone repeat" evidence="2">
    <location>
        <begin position="323"/>
        <end position="451"/>
    </location>
</feature>
<protein>
    <submittedName>
        <fullName evidence="3">PQQ-binding-like beta-propeller repeat protein</fullName>
    </submittedName>
</protein>
<accession>A0A7D5L9R0</accession>
<dbReference type="InterPro" id="IPR018391">
    <property type="entry name" value="PQQ_b-propeller_rpt"/>
</dbReference>
<organism evidence="3 4">
    <name type="scientific">Halorarum salinum</name>
    <dbReference type="NCBI Taxonomy" id="2743089"/>
    <lineage>
        <taxon>Archaea</taxon>
        <taxon>Methanobacteriati</taxon>
        <taxon>Methanobacteriota</taxon>
        <taxon>Stenosarchaea group</taxon>
        <taxon>Halobacteria</taxon>
        <taxon>Halobacteriales</taxon>
        <taxon>Haloferacaceae</taxon>
        <taxon>Halorarum</taxon>
    </lineage>
</organism>
<evidence type="ECO:0000256" key="1">
    <source>
        <dbReference type="SAM" id="MobiDB-lite"/>
    </source>
</evidence>
<feature type="domain" description="Pyrrolo-quinoline quinone repeat" evidence="2">
    <location>
        <begin position="61"/>
        <end position="226"/>
    </location>
</feature>
<sequence length="457" mass="47748">MVSRRNALALAGAALLPVAGCTDGTGGSATPTGSPNSSPSPEPGPGDPPGGSSTPADLPDWESDWTRSVEGEHVLGLDVREGTVYASLSSEGGPNAVAALDPTDGTELWHTSTPGELEGRTYAEWNDGDDQWGVTVTDGRVFAVTGHADRYEWTALRALDRTTGEVDWSLRRDRSLAVRGVHDGVVYVTSLEFFEPEHSHDTPEAPLPTDLLAVDAADGTVRWSRPFAGVADVAVSPAGVVVAAGTGLTCLDHDGTGRFDVDTGTEGTAVAATDARVFLLGEGGPAGRPVRGYALDGTREWGERRRVRDALLDPERGRLYAGGDVTLALEADGSLAWRADVHGGHPLLLGPERGTLYTRGGGARTEAFGLPDGAHRWSFDPRERYAWPVAASADVAVVEGFAEGRSLYAVDAAAGEATRRRSFGDLATLFTVEIAGGYALVGTGDASIVALPLERVA</sequence>
<reference evidence="3 4" key="1">
    <citation type="submission" date="2020-06" db="EMBL/GenBank/DDBJ databases">
        <title>NJ-3-1, isolated from saline soil.</title>
        <authorList>
            <person name="Cui H.L."/>
            <person name="Shi X."/>
        </authorList>
    </citation>
    <scope>NUCLEOTIDE SEQUENCE [LARGE SCALE GENOMIC DNA]</scope>
    <source>
        <strain evidence="3 4">NJ-3-1</strain>
    </source>
</reference>
<evidence type="ECO:0000259" key="2">
    <source>
        <dbReference type="Pfam" id="PF13360"/>
    </source>
</evidence>
<dbReference type="PANTHER" id="PTHR34512">
    <property type="entry name" value="CELL SURFACE PROTEIN"/>
    <property type="match status" value="1"/>
</dbReference>
<dbReference type="OrthoDB" id="8638at2157"/>
<gene>
    <name evidence="3" type="ORF">HUG12_05890</name>
</gene>
<dbReference type="RefSeq" id="WP_179267875.1">
    <property type="nucleotide sequence ID" value="NZ_CP058579.1"/>
</dbReference>
<dbReference type="Gene3D" id="2.130.10.10">
    <property type="entry name" value="YVTN repeat-like/Quinoprotein amine dehydrogenase"/>
    <property type="match status" value="2"/>
</dbReference>
<name>A0A7D5L9R0_9EURY</name>
<feature type="region of interest" description="Disordered" evidence="1">
    <location>
        <begin position="24"/>
        <end position="63"/>
    </location>
</feature>
<dbReference type="Proteomes" id="UP000509626">
    <property type="component" value="Chromosome"/>
</dbReference>
<dbReference type="SMART" id="SM00564">
    <property type="entry name" value="PQQ"/>
    <property type="match status" value="3"/>
</dbReference>
<dbReference type="InterPro" id="IPR011047">
    <property type="entry name" value="Quinoprotein_ADH-like_sf"/>
</dbReference>
<dbReference type="InterPro" id="IPR015943">
    <property type="entry name" value="WD40/YVTN_repeat-like_dom_sf"/>
</dbReference>
<dbReference type="InterPro" id="IPR002372">
    <property type="entry name" value="PQQ_rpt_dom"/>
</dbReference>
<dbReference type="GeneID" id="56036971"/>
<dbReference type="PANTHER" id="PTHR34512:SF30">
    <property type="entry name" value="OUTER MEMBRANE PROTEIN ASSEMBLY FACTOR BAMB"/>
    <property type="match status" value="1"/>
</dbReference>
<feature type="compositionally biased region" description="Low complexity" evidence="1">
    <location>
        <begin position="28"/>
        <end position="37"/>
    </location>
</feature>
<feature type="compositionally biased region" description="Pro residues" evidence="1">
    <location>
        <begin position="38"/>
        <end position="48"/>
    </location>
</feature>
<dbReference type="EMBL" id="CP058579">
    <property type="protein sequence ID" value="QLG61290.1"/>
    <property type="molecule type" value="Genomic_DNA"/>
</dbReference>
<dbReference type="KEGG" id="halu:HUG12_05890"/>
<proteinExistence type="predicted"/>
<dbReference type="SUPFAM" id="SSF50998">
    <property type="entry name" value="Quinoprotein alcohol dehydrogenase-like"/>
    <property type="match status" value="1"/>
</dbReference>
<dbReference type="AlphaFoldDB" id="A0A7D5L9R0"/>
<evidence type="ECO:0000313" key="4">
    <source>
        <dbReference type="Proteomes" id="UP000509626"/>
    </source>
</evidence>
<evidence type="ECO:0000313" key="3">
    <source>
        <dbReference type="EMBL" id="QLG61290.1"/>
    </source>
</evidence>
<dbReference type="Pfam" id="PF13360">
    <property type="entry name" value="PQQ_2"/>
    <property type="match status" value="2"/>
</dbReference>
<keyword evidence="4" id="KW-1185">Reference proteome</keyword>